<dbReference type="CTD" id="25344869"/>
<accession>A0ABR1EXR2</accession>
<evidence type="ECO:0000313" key="2">
    <source>
        <dbReference type="Proteomes" id="UP001303046"/>
    </source>
</evidence>
<dbReference type="KEGG" id="nai:NECAME_04837"/>
<evidence type="ECO:0000313" key="1">
    <source>
        <dbReference type="EMBL" id="KAK6766636.1"/>
    </source>
</evidence>
<gene>
    <name evidence="1" type="primary">Necator_chrX.g26282</name>
    <name evidence="1" type="ORF">RB195_026116</name>
</gene>
<name>A0ABR1EXR2_NECAM</name>
<proteinExistence type="predicted"/>
<comment type="caution">
    <text evidence="1">The sequence shown here is derived from an EMBL/GenBank/DDBJ whole genome shotgun (WGS) entry which is preliminary data.</text>
</comment>
<sequence>MSLSSSTSAQFAPIRRSPLPSTHSLATLTNNNHLNNNSIVNPPLEPVLETTPLTNGGPKLKKATVPVPDPRRPVFREQPVSRVLPETAGYIHDVKTVKLTSLLGCLQVKTKK</sequence>
<protein>
    <submittedName>
        <fullName evidence="1">Uncharacterized protein</fullName>
    </submittedName>
</protein>
<reference evidence="1 2" key="1">
    <citation type="submission" date="2023-08" db="EMBL/GenBank/DDBJ databases">
        <title>A Necator americanus chromosomal reference genome.</title>
        <authorList>
            <person name="Ilik V."/>
            <person name="Petrzelkova K.J."/>
            <person name="Pardy F."/>
            <person name="Fuh T."/>
            <person name="Niatou-Singa F.S."/>
            <person name="Gouil Q."/>
            <person name="Baker L."/>
            <person name="Ritchie M.E."/>
            <person name="Jex A.R."/>
            <person name="Gazzola D."/>
            <person name="Li H."/>
            <person name="Toshio Fujiwara R."/>
            <person name="Zhan B."/>
            <person name="Aroian R.V."/>
            <person name="Pafco B."/>
            <person name="Schwarz E.M."/>
        </authorList>
    </citation>
    <scope>NUCLEOTIDE SEQUENCE [LARGE SCALE GENOMIC DNA]</scope>
    <source>
        <strain evidence="1 2">Aroian</strain>
        <tissue evidence="1">Whole animal</tissue>
    </source>
</reference>
<dbReference type="Proteomes" id="UP001303046">
    <property type="component" value="Unassembled WGS sequence"/>
</dbReference>
<keyword evidence="2" id="KW-1185">Reference proteome</keyword>
<dbReference type="EMBL" id="JAVFWL010000006">
    <property type="protein sequence ID" value="KAK6766636.1"/>
    <property type="molecule type" value="Genomic_DNA"/>
</dbReference>
<organism evidence="1 2">
    <name type="scientific">Necator americanus</name>
    <name type="common">Human hookworm</name>
    <dbReference type="NCBI Taxonomy" id="51031"/>
    <lineage>
        <taxon>Eukaryota</taxon>
        <taxon>Metazoa</taxon>
        <taxon>Ecdysozoa</taxon>
        <taxon>Nematoda</taxon>
        <taxon>Chromadorea</taxon>
        <taxon>Rhabditida</taxon>
        <taxon>Rhabditina</taxon>
        <taxon>Rhabditomorpha</taxon>
        <taxon>Strongyloidea</taxon>
        <taxon>Ancylostomatidae</taxon>
        <taxon>Bunostominae</taxon>
        <taxon>Necator</taxon>
    </lineage>
</organism>